<comment type="caution">
    <text evidence="2">The sequence shown here is derived from an EMBL/GenBank/DDBJ whole genome shotgun (WGS) entry which is preliminary data.</text>
</comment>
<dbReference type="AlphaFoldDB" id="A0A431VBU1"/>
<dbReference type="Proteomes" id="UP000277007">
    <property type="component" value="Unassembled WGS sequence"/>
</dbReference>
<keyword evidence="3" id="KW-1185">Reference proteome</keyword>
<sequence>MAQLPTQRPTEAGAALTYAAADPPGDSFLNTGKEVVHVKNGGGGPITLTVKSRNVAPEVPGYGPVAKPDRAVTIPAGGDRLIGPFPIKAFTEPTTSRVSMTYSSTTGVTTAIITVRDAS</sequence>
<accession>A0A431VBU1</accession>
<organism evidence="2 3">
    <name type="scientific">Azospirillum griseum</name>
    <dbReference type="NCBI Taxonomy" id="2496639"/>
    <lineage>
        <taxon>Bacteria</taxon>
        <taxon>Pseudomonadati</taxon>
        <taxon>Pseudomonadota</taxon>
        <taxon>Alphaproteobacteria</taxon>
        <taxon>Rhodospirillales</taxon>
        <taxon>Azospirillaceae</taxon>
        <taxon>Azospirillum</taxon>
    </lineage>
</organism>
<dbReference type="RefSeq" id="WP_126619311.1">
    <property type="nucleotide sequence ID" value="NZ_JBHUCY010000066.1"/>
</dbReference>
<gene>
    <name evidence="2" type="ORF">EJ903_21480</name>
</gene>
<protein>
    <submittedName>
        <fullName evidence="2">Uncharacterized protein</fullName>
    </submittedName>
</protein>
<reference evidence="2 3" key="1">
    <citation type="submission" date="2018-12" db="EMBL/GenBank/DDBJ databases">
        <authorList>
            <person name="Yang Y."/>
        </authorList>
    </citation>
    <scope>NUCLEOTIDE SEQUENCE [LARGE SCALE GENOMIC DNA]</scope>
    <source>
        <strain evidence="2 3">L-25-5w-1</strain>
    </source>
</reference>
<feature type="compositionally biased region" description="Low complexity" evidence="1">
    <location>
        <begin position="12"/>
        <end position="21"/>
    </location>
</feature>
<evidence type="ECO:0000313" key="3">
    <source>
        <dbReference type="Proteomes" id="UP000277007"/>
    </source>
</evidence>
<dbReference type="EMBL" id="RXMA01000027">
    <property type="protein sequence ID" value="RTR16169.1"/>
    <property type="molecule type" value="Genomic_DNA"/>
</dbReference>
<feature type="region of interest" description="Disordered" evidence="1">
    <location>
        <begin position="1"/>
        <end position="21"/>
    </location>
</feature>
<dbReference type="OrthoDB" id="3695224at2"/>
<name>A0A431VBU1_9PROT</name>
<proteinExistence type="predicted"/>
<evidence type="ECO:0000313" key="2">
    <source>
        <dbReference type="EMBL" id="RTR16169.1"/>
    </source>
</evidence>
<evidence type="ECO:0000256" key="1">
    <source>
        <dbReference type="SAM" id="MobiDB-lite"/>
    </source>
</evidence>